<accession>A0A4Y9ZSS5</accession>
<dbReference type="AlphaFoldDB" id="A0A4Y9ZSS5"/>
<comment type="caution">
    <text evidence="1">The sequence shown here is derived from an EMBL/GenBank/DDBJ whole genome shotgun (WGS) entry which is preliminary data.</text>
</comment>
<dbReference type="Proteomes" id="UP000298061">
    <property type="component" value="Unassembled WGS sequence"/>
</dbReference>
<keyword evidence="2" id="KW-1185">Reference proteome</keyword>
<reference evidence="1 2" key="1">
    <citation type="submission" date="2019-02" db="EMBL/GenBank/DDBJ databases">
        <title>Genome sequencing of the rare red list fungi Hericium alpestre (H. flagellum).</title>
        <authorList>
            <person name="Buettner E."/>
            <person name="Kellner H."/>
        </authorList>
    </citation>
    <scope>NUCLEOTIDE SEQUENCE [LARGE SCALE GENOMIC DNA]</scope>
    <source>
        <strain evidence="1 2">DSM 108284</strain>
    </source>
</reference>
<evidence type="ECO:0000313" key="1">
    <source>
        <dbReference type="EMBL" id="TFY77615.1"/>
    </source>
</evidence>
<dbReference type="EMBL" id="SFCI01000866">
    <property type="protein sequence ID" value="TFY77615.1"/>
    <property type="molecule type" value="Genomic_DNA"/>
</dbReference>
<organism evidence="1 2">
    <name type="scientific">Hericium alpestre</name>
    <dbReference type="NCBI Taxonomy" id="135208"/>
    <lineage>
        <taxon>Eukaryota</taxon>
        <taxon>Fungi</taxon>
        <taxon>Dikarya</taxon>
        <taxon>Basidiomycota</taxon>
        <taxon>Agaricomycotina</taxon>
        <taxon>Agaricomycetes</taxon>
        <taxon>Russulales</taxon>
        <taxon>Hericiaceae</taxon>
        <taxon>Hericium</taxon>
    </lineage>
</organism>
<gene>
    <name evidence="1" type="ORF">EWM64_g6398</name>
</gene>
<evidence type="ECO:0000313" key="2">
    <source>
        <dbReference type="Proteomes" id="UP000298061"/>
    </source>
</evidence>
<protein>
    <submittedName>
        <fullName evidence="1">Uncharacterized protein</fullName>
    </submittedName>
</protein>
<sequence length="163" mass="17094">MSSPSTLNVTAITAANGSSVFECWALNPGFNHSNQPGTAGASSLQLGDLANASYSILPARFNAGMHGAPNVQWVVFLSGLAHVTLPNATDEAWIPGGRNGVLFAADVPSVSKYGHQTEYPSGDETLALQIPTADGKVPDHVVVHAGPCETKIQMQRRSLNELD</sequence>
<name>A0A4Y9ZSS5_9AGAM</name>
<proteinExistence type="predicted"/>
<dbReference type="OrthoDB" id="3223416at2759"/>